<organism evidence="5 6">
    <name type="scientific">Pseudoduganella violacea</name>
    <dbReference type="NCBI Taxonomy" id="1715466"/>
    <lineage>
        <taxon>Bacteria</taxon>
        <taxon>Pseudomonadati</taxon>
        <taxon>Pseudomonadota</taxon>
        <taxon>Betaproteobacteria</taxon>
        <taxon>Burkholderiales</taxon>
        <taxon>Oxalobacteraceae</taxon>
        <taxon>Telluria group</taxon>
        <taxon>Pseudoduganella</taxon>
    </lineage>
</organism>
<name>A0A7W5FT80_9BURK</name>
<evidence type="ECO:0000259" key="4">
    <source>
        <dbReference type="SMART" id="SM00822"/>
    </source>
</evidence>
<evidence type="ECO:0000313" key="5">
    <source>
        <dbReference type="EMBL" id="MBB3118311.1"/>
    </source>
</evidence>
<comment type="caution">
    <text evidence="5">The sequence shown here is derived from an EMBL/GenBank/DDBJ whole genome shotgun (WGS) entry which is preliminary data.</text>
</comment>
<dbReference type="FunFam" id="3.40.50.720:FF:000084">
    <property type="entry name" value="Short-chain dehydrogenase reductase"/>
    <property type="match status" value="1"/>
</dbReference>
<dbReference type="PANTHER" id="PTHR24321:SF8">
    <property type="entry name" value="ESTRADIOL 17-BETA-DEHYDROGENASE 8-RELATED"/>
    <property type="match status" value="1"/>
</dbReference>
<protein>
    <submittedName>
        <fullName evidence="5">NAD(P)-dependent dehydrogenase (Short-subunit alcohol dehydrogenase family)</fullName>
    </submittedName>
</protein>
<dbReference type="AlphaFoldDB" id="A0A7W5FT80"/>
<dbReference type="SMART" id="SM00822">
    <property type="entry name" value="PKS_KR"/>
    <property type="match status" value="1"/>
</dbReference>
<dbReference type="PRINTS" id="PR00080">
    <property type="entry name" value="SDRFAMILY"/>
</dbReference>
<keyword evidence="2" id="KW-0560">Oxidoreductase</keyword>
<dbReference type="NCBIfam" id="NF005559">
    <property type="entry name" value="PRK07231.1"/>
    <property type="match status" value="1"/>
</dbReference>
<evidence type="ECO:0000256" key="1">
    <source>
        <dbReference type="ARBA" id="ARBA00006484"/>
    </source>
</evidence>
<dbReference type="Pfam" id="PF13561">
    <property type="entry name" value="adh_short_C2"/>
    <property type="match status" value="1"/>
</dbReference>
<dbReference type="Gene3D" id="3.40.50.720">
    <property type="entry name" value="NAD(P)-binding Rossmann-like Domain"/>
    <property type="match status" value="1"/>
</dbReference>
<sequence length="248" mass="25765">MFEQKTAIVTGAANGLGKAIAQCLFKRGARLVLCDTDQEGAQQLAQALDHRGERTLALNCDVADPAAAQAAVRQALHRFGALHFAVNNAGIIGRHGVALADVEVEEWDRLLRINLSGIFYGMKYQIPALLSAGGGAIVNMSSGAGAVGVAGSAAYTASKHGIVGLTRAAALDYADRGIRINAIGPGYIATASMLDLPQEVRDGFAASQPMQRLGTPEEVAETVAFLLSPQSSFTTGAFYLMDGGTTAC</sequence>
<dbReference type="InterPro" id="IPR002347">
    <property type="entry name" value="SDR_fam"/>
</dbReference>
<dbReference type="InterPro" id="IPR020904">
    <property type="entry name" value="Sc_DH/Rdtase_CS"/>
</dbReference>
<dbReference type="EMBL" id="JACHXD010000003">
    <property type="protein sequence ID" value="MBB3118311.1"/>
    <property type="molecule type" value="Genomic_DNA"/>
</dbReference>
<dbReference type="SUPFAM" id="SSF51735">
    <property type="entry name" value="NAD(P)-binding Rossmann-fold domains"/>
    <property type="match status" value="1"/>
</dbReference>
<dbReference type="PANTHER" id="PTHR24321">
    <property type="entry name" value="DEHYDROGENASES, SHORT CHAIN"/>
    <property type="match status" value="1"/>
</dbReference>
<dbReference type="GO" id="GO:0016491">
    <property type="term" value="F:oxidoreductase activity"/>
    <property type="evidence" value="ECO:0007669"/>
    <property type="project" value="UniProtKB-KW"/>
</dbReference>
<reference evidence="5 6" key="1">
    <citation type="submission" date="2020-08" db="EMBL/GenBank/DDBJ databases">
        <title>Genomic Encyclopedia of Type Strains, Phase III (KMG-III): the genomes of soil and plant-associated and newly described type strains.</title>
        <authorList>
            <person name="Whitman W."/>
        </authorList>
    </citation>
    <scope>NUCLEOTIDE SEQUENCE [LARGE SCALE GENOMIC DNA]</scope>
    <source>
        <strain evidence="5 6">CECT 8897</strain>
    </source>
</reference>
<dbReference type="InterPro" id="IPR036291">
    <property type="entry name" value="NAD(P)-bd_dom_sf"/>
</dbReference>
<dbReference type="Proteomes" id="UP000541535">
    <property type="component" value="Unassembled WGS sequence"/>
</dbReference>
<evidence type="ECO:0000256" key="2">
    <source>
        <dbReference type="ARBA" id="ARBA00023002"/>
    </source>
</evidence>
<dbReference type="PROSITE" id="PS00061">
    <property type="entry name" value="ADH_SHORT"/>
    <property type="match status" value="1"/>
</dbReference>
<dbReference type="RefSeq" id="WP_183440248.1">
    <property type="nucleotide sequence ID" value="NZ_JACHXD010000003.1"/>
</dbReference>
<dbReference type="InterPro" id="IPR057326">
    <property type="entry name" value="KR_dom"/>
</dbReference>
<keyword evidence="3" id="KW-0520">NAD</keyword>
<accession>A0A7W5FT80</accession>
<proteinExistence type="inferred from homology"/>
<feature type="domain" description="Ketoreductase" evidence="4">
    <location>
        <begin position="5"/>
        <end position="186"/>
    </location>
</feature>
<dbReference type="PRINTS" id="PR00081">
    <property type="entry name" value="GDHRDH"/>
</dbReference>
<evidence type="ECO:0000313" key="6">
    <source>
        <dbReference type="Proteomes" id="UP000541535"/>
    </source>
</evidence>
<comment type="similarity">
    <text evidence="1">Belongs to the short-chain dehydrogenases/reductases (SDR) family.</text>
</comment>
<evidence type="ECO:0000256" key="3">
    <source>
        <dbReference type="ARBA" id="ARBA00023027"/>
    </source>
</evidence>
<gene>
    <name evidence="5" type="ORF">FHS03_001342</name>
</gene>
<keyword evidence="6" id="KW-1185">Reference proteome</keyword>